<protein>
    <submittedName>
        <fullName evidence="1">Uncharacterized protein</fullName>
    </submittedName>
</protein>
<sequence length="68" mass="7671">MLLTSCASIELNKEWLKDCPVTYLGDGPQLNSAVIKLAIDREYDVQRCNLDKAALRAWAKSHPKIKVK</sequence>
<evidence type="ECO:0000313" key="1">
    <source>
        <dbReference type="EMBL" id="WWO60324.1"/>
    </source>
</evidence>
<proteinExistence type="predicted"/>
<accession>A0ABZ2GY52</accession>
<keyword evidence="2" id="KW-1185">Reference proteome</keyword>
<dbReference type="EMBL" id="PP079415">
    <property type="protein sequence ID" value="WWO60324.1"/>
    <property type="molecule type" value="Genomic_DNA"/>
</dbReference>
<name>A0ABZ2GY52_9CAUD</name>
<evidence type="ECO:0000313" key="2">
    <source>
        <dbReference type="Proteomes" id="UP001384053"/>
    </source>
</evidence>
<organism evidence="1 2">
    <name type="scientific">Xanthomonas phage SB4</name>
    <dbReference type="NCBI Taxonomy" id="3117473"/>
    <lineage>
        <taxon>Viruses</taxon>
        <taxon>Duplodnaviria</taxon>
        <taxon>Heunggongvirae</taxon>
        <taxon>Uroviricota</taxon>
        <taxon>Caudoviricetes</taxon>
        <taxon>Autographivirales</taxon>
        <taxon>Autonotataviridae</taxon>
        <taxon>Gujervirinae</taxon>
        <taxon>Ceskevirus</taxon>
        <taxon>Ceskevirus SB4</taxon>
    </lineage>
</organism>
<reference evidence="1 2" key="1">
    <citation type="submission" date="2024-01" db="EMBL/GenBank/DDBJ databases">
        <title>Novel lytic viruses for Xanthomonas sp. and Stenotrophomonas maltophilia.</title>
        <authorList>
            <person name="Petrzik K."/>
            <person name="Brazdova S."/>
            <person name="Sovova L."/>
            <person name="Neoralova M."/>
        </authorList>
    </citation>
    <scope>NUCLEOTIDE SEQUENCE [LARGE SCALE GENOMIC DNA]</scope>
</reference>
<dbReference type="Proteomes" id="UP001384053">
    <property type="component" value="Segment"/>
</dbReference>